<dbReference type="InterPro" id="IPR007168">
    <property type="entry name" value="Phageshock_PspC_N"/>
</dbReference>
<evidence type="ECO:0000256" key="2">
    <source>
        <dbReference type="ARBA" id="ARBA00022475"/>
    </source>
</evidence>
<feature type="transmembrane region" description="Helical" evidence="8">
    <location>
        <begin position="33"/>
        <end position="57"/>
    </location>
</feature>
<keyword evidence="3 8" id="KW-0812">Transmembrane</keyword>
<evidence type="ECO:0000259" key="9">
    <source>
        <dbReference type="Pfam" id="PF04024"/>
    </source>
</evidence>
<dbReference type="AlphaFoldDB" id="A0A229P5Q7"/>
<dbReference type="Pfam" id="PF04024">
    <property type="entry name" value="PspC"/>
    <property type="match status" value="1"/>
</dbReference>
<feature type="coiled-coil region" evidence="6">
    <location>
        <begin position="130"/>
        <end position="162"/>
    </location>
</feature>
<sequence>MKQLYRSRQKKMMAGLCGGLSDYFNVDANLLRILVIILAICTSGAAILVYILAALVIPKEPVYNDYPPGSFDSYGGYNDNGRGYNEPHRSGRDVRRGRPQGPFGGPYRNPSNFEGGQPSQDWNAPSEPTASELDKMMDDLEKKALRKELEELKAKLANYEKGE</sequence>
<feature type="region of interest" description="Disordered" evidence="7">
    <location>
        <begin position="74"/>
        <end position="130"/>
    </location>
</feature>
<keyword evidence="2" id="KW-1003">Cell membrane</keyword>
<dbReference type="PANTHER" id="PTHR33885">
    <property type="entry name" value="PHAGE SHOCK PROTEIN C"/>
    <property type="match status" value="1"/>
</dbReference>
<keyword evidence="11" id="KW-1185">Reference proteome</keyword>
<keyword evidence="4 8" id="KW-1133">Transmembrane helix</keyword>
<proteinExistence type="predicted"/>
<accession>A0A229P5Q7</accession>
<feature type="domain" description="Phage shock protein PspC N-terminal" evidence="9">
    <location>
        <begin position="2"/>
        <end position="60"/>
    </location>
</feature>
<dbReference type="PANTHER" id="PTHR33885:SF3">
    <property type="entry name" value="PHAGE SHOCK PROTEIN C"/>
    <property type="match status" value="1"/>
</dbReference>
<dbReference type="InterPro" id="IPR052027">
    <property type="entry name" value="PspC"/>
</dbReference>
<feature type="compositionally biased region" description="Low complexity" evidence="7">
    <location>
        <begin position="99"/>
        <end position="108"/>
    </location>
</feature>
<evidence type="ECO:0000256" key="7">
    <source>
        <dbReference type="SAM" id="MobiDB-lite"/>
    </source>
</evidence>
<gene>
    <name evidence="10" type="ORF">CGZ75_12500</name>
</gene>
<comment type="caution">
    <text evidence="10">The sequence shown here is derived from an EMBL/GenBank/DDBJ whole genome shotgun (WGS) entry which is preliminary data.</text>
</comment>
<dbReference type="RefSeq" id="WP_089524456.1">
    <property type="nucleotide sequence ID" value="NZ_NMUQ01000001.1"/>
</dbReference>
<reference evidence="10 11" key="1">
    <citation type="submission" date="2017-07" db="EMBL/GenBank/DDBJ databases">
        <title>Paenibacillus herberti R33 genome sequencing and assembly.</title>
        <authorList>
            <person name="Su W."/>
        </authorList>
    </citation>
    <scope>NUCLEOTIDE SEQUENCE [LARGE SCALE GENOMIC DNA]</scope>
    <source>
        <strain evidence="10 11">R33</strain>
    </source>
</reference>
<evidence type="ECO:0000256" key="8">
    <source>
        <dbReference type="SAM" id="Phobius"/>
    </source>
</evidence>
<evidence type="ECO:0000256" key="5">
    <source>
        <dbReference type="ARBA" id="ARBA00023136"/>
    </source>
</evidence>
<comment type="subcellular location">
    <subcellularLocation>
        <location evidence="1">Cell membrane</location>
        <topology evidence="1">Single-pass membrane protein</topology>
    </subcellularLocation>
</comment>
<evidence type="ECO:0000256" key="6">
    <source>
        <dbReference type="SAM" id="Coils"/>
    </source>
</evidence>
<dbReference type="GO" id="GO:0005886">
    <property type="term" value="C:plasma membrane"/>
    <property type="evidence" value="ECO:0007669"/>
    <property type="project" value="UniProtKB-SubCell"/>
</dbReference>
<dbReference type="Proteomes" id="UP000215145">
    <property type="component" value="Unassembled WGS sequence"/>
</dbReference>
<name>A0A229P5Q7_9BACL</name>
<feature type="compositionally biased region" description="Low complexity" evidence="7">
    <location>
        <begin position="74"/>
        <end position="84"/>
    </location>
</feature>
<feature type="compositionally biased region" description="Basic and acidic residues" evidence="7">
    <location>
        <begin position="85"/>
        <end position="96"/>
    </location>
</feature>
<protein>
    <recommendedName>
        <fullName evidence="9">Phage shock protein PspC N-terminal domain-containing protein</fullName>
    </recommendedName>
</protein>
<dbReference type="EMBL" id="NMUQ01000001">
    <property type="protein sequence ID" value="OXM17381.1"/>
    <property type="molecule type" value="Genomic_DNA"/>
</dbReference>
<evidence type="ECO:0000256" key="3">
    <source>
        <dbReference type="ARBA" id="ARBA00022692"/>
    </source>
</evidence>
<evidence type="ECO:0000256" key="4">
    <source>
        <dbReference type="ARBA" id="ARBA00022989"/>
    </source>
</evidence>
<evidence type="ECO:0000256" key="1">
    <source>
        <dbReference type="ARBA" id="ARBA00004162"/>
    </source>
</evidence>
<feature type="compositionally biased region" description="Polar residues" evidence="7">
    <location>
        <begin position="109"/>
        <end position="129"/>
    </location>
</feature>
<dbReference type="OrthoDB" id="9815286at2"/>
<keyword evidence="6" id="KW-0175">Coiled coil</keyword>
<keyword evidence="5 8" id="KW-0472">Membrane</keyword>
<organism evidence="10 11">
    <name type="scientific">Paenibacillus herberti</name>
    <dbReference type="NCBI Taxonomy" id="1619309"/>
    <lineage>
        <taxon>Bacteria</taxon>
        <taxon>Bacillati</taxon>
        <taxon>Bacillota</taxon>
        <taxon>Bacilli</taxon>
        <taxon>Bacillales</taxon>
        <taxon>Paenibacillaceae</taxon>
        <taxon>Paenibacillus</taxon>
    </lineage>
</organism>
<evidence type="ECO:0000313" key="11">
    <source>
        <dbReference type="Proteomes" id="UP000215145"/>
    </source>
</evidence>
<evidence type="ECO:0000313" key="10">
    <source>
        <dbReference type="EMBL" id="OXM17381.1"/>
    </source>
</evidence>